<geneLocation type="plasmid" evidence="6 7">
    <name>unnamed1</name>
</geneLocation>
<feature type="domain" description="Nudix hydrolase" evidence="5">
    <location>
        <begin position="19"/>
        <end position="152"/>
    </location>
</feature>
<dbReference type="RefSeq" id="WP_111221492.1">
    <property type="nucleotide sequence ID" value="NZ_CP117258.1"/>
</dbReference>
<dbReference type="Pfam" id="PF00293">
    <property type="entry name" value="NUDIX"/>
    <property type="match status" value="1"/>
</dbReference>
<sequence length="166" mass="19282">MLNEKKKRRRCAQRSSPTDKQYAALCFRLVPGWEEPVQVLLITSRNSGRWIIPKGWGFAKKKPHEVVQREAWHEAGVRGRVRKKPCGYYTYKKKLSEEESVLTVVQVHLLNVLELDSEFPQKDERELRWFSPGAAAAVVHEPDLKCLISSVRELANHFMCPKPDTW</sequence>
<dbReference type="GO" id="GO:0008486">
    <property type="term" value="F:diphosphoinositol-polyphosphate diphosphatase activity"/>
    <property type="evidence" value="ECO:0007669"/>
    <property type="project" value="TreeGrafter"/>
</dbReference>
<keyword evidence="4" id="KW-0460">Magnesium</keyword>
<dbReference type="GO" id="GO:0000298">
    <property type="term" value="F:endopolyphosphatase activity"/>
    <property type="evidence" value="ECO:0007669"/>
    <property type="project" value="TreeGrafter"/>
</dbReference>
<dbReference type="GO" id="GO:0071543">
    <property type="term" value="P:diphosphoinositol polyphosphate metabolic process"/>
    <property type="evidence" value="ECO:0007669"/>
    <property type="project" value="TreeGrafter"/>
</dbReference>
<gene>
    <name evidence="6" type="ORF">PR017_25070</name>
</gene>
<dbReference type="CDD" id="cd04666">
    <property type="entry name" value="NUDIX_DIPP2_like_Nudt4"/>
    <property type="match status" value="1"/>
</dbReference>
<dbReference type="SUPFAM" id="SSF55811">
    <property type="entry name" value="Nudix"/>
    <property type="match status" value="1"/>
</dbReference>
<dbReference type="GO" id="GO:0034432">
    <property type="term" value="F:bis(5'-adenosyl)-pentaphosphatase activity"/>
    <property type="evidence" value="ECO:0007669"/>
    <property type="project" value="TreeGrafter"/>
</dbReference>
<dbReference type="KEGG" id="rtu:PR017_25070"/>
<dbReference type="PANTHER" id="PTHR12629">
    <property type="entry name" value="DIPHOSPHOINOSITOL POLYPHOSPHATE PHOSPHOHYDROLASE"/>
    <property type="match status" value="1"/>
</dbReference>
<organism evidence="6 7">
    <name type="scientific">Rhizobium tumorigenes</name>
    <dbReference type="NCBI Taxonomy" id="2041385"/>
    <lineage>
        <taxon>Bacteria</taxon>
        <taxon>Pseudomonadati</taxon>
        <taxon>Pseudomonadota</taxon>
        <taxon>Alphaproteobacteria</taxon>
        <taxon>Hyphomicrobiales</taxon>
        <taxon>Rhizobiaceae</taxon>
        <taxon>Rhizobium/Agrobacterium group</taxon>
        <taxon>Rhizobium</taxon>
    </lineage>
</organism>
<dbReference type="GO" id="GO:0046872">
    <property type="term" value="F:metal ion binding"/>
    <property type="evidence" value="ECO:0007669"/>
    <property type="project" value="UniProtKB-KW"/>
</dbReference>
<comment type="cofactor">
    <cofactor evidence="1">
        <name>Mg(2+)</name>
        <dbReference type="ChEBI" id="CHEBI:18420"/>
    </cofactor>
</comment>
<dbReference type="InterPro" id="IPR015797">
    <property type="entry name" value="NUDIX_hydrolase-like_dom_sf"/>
</dbReference>
<keyword evidence="3 6" id="KW-0378">Hydrolase</keyword>
<dbReference type="GO" id="GO:0005737">
    <property type="term" value="C:cytoplasm"/>
    <property type="evidence" value="ECO:0007669"/>
    <property type="project" value="TreeGrafter"/>
</dbReference>
<evidence type="ECO:0000256" key="1">
    <source>
        <dbReference type="ARBA" id="ARBA00001946"/>
    </source>
</evidence>
<reference evidence="6 7" key="1">
    <citation type="journal article" date="2018" name="Sci. Rep.">
        <title>Rhizobium tumorigenes sp. nov., a novel plant tumorigenic bacterium isolated from cane gall tumors on thornless blackberry.</title>
        <authorList>
            <person name="Kuzmanovi N."/>
            <person name="Smalla K."/>
            <person name="Gronow S."/>
            <person name="PuBawska J."/>
        </authorList>
    </citation>
    <scope>NUCLEOTIDE SEQUENCE [LARGE SCALE GENOMIC DNA]</scope>
    <source>
        <strain evidence="6 7">1078</strain>
    </source>
</reference>
<evidence type="ECO:0000313" key="6">
    <source>
        <dbReference type="EMBL" id="WFR98587.1"/>
    </source>
</evidence>
<keyword evidence="6" id="KW-0614">Plasmid</keyword>
<evidence type="ECO:0000259" key="5">
    <source>
        <dbReference type="PROSITE" id="PS51462"/>
    </source>
</evidence>
<proteinExistence type="predicted"/>
<keyword evidence="2" id="KW-0479">Metal-binding</keyword>
<evidence type="ECO:0000256" key="4">
    <source>
        <dbReference type="ARBA" id="ARBA00022842"/>
    </source>
</evidence>
<protein>
    <submittedName>
        <fullName evidence="6">NUDIX hydrolase</fullName>
    </submittedName>
</protein>
<keyword evidence="7" id="KW-1185">Reference proteome</keyword>
<dbReference type="Gene3D" id="3.90.79.10">
    <property type="entry name" value="Nucleoside Triphosphate Pyrophosphohydrolase"/>
    <property type="match status" value="1"/>
</dbReference>
<evidence type="ECO:0000256" key="3">
    <source>
        <dbReference type="ARBA" id="ARBA00022801"/>
    </source>
</evidence>
<dbReference type="PROSITE" id="PS51462">
    <property type="entry name" value="NUDIX"/>
    <property type="match status" value="1"/>
</dbReference>
<dbReference type="PANTHER" id="PTHR12629:SF0">
    <property type="entry name" value="DIPHOSPHOINOSITOL-POLYPHOSPHATE DIPHOSPHATASE"/>
    <property type="match status" value="1"/>
</dbReference>
<dbReference type="GO" id="GO:0034431">
    <property type="term" value="F:bis(5'-adenosyl)-hexaphosphatase activity"/>
    <property type="evidence" value="ECO:0007669"/>
    <property type="project" value="TreeGrafter"/>
</dbReference>
<accession>A0AAF1K972</accession>
<evidence type="ECO:0000313" key="7">
    <source>
        <dbReference type="Proteomes" id="UP000249499"/>
    </source>
</evidence>
<dbReference type="InterPro" id="IPR047198">
    <property type="entry name" value="DDP-like_NUDIX"/>
</dbReference>
<dbReference type="Proteomes" id="UP000249499">
    <property type="component" value="Plasmid unnamed1"/>
</dbReference>
<dbReference type="AlphaFoldDB" id="A0AAF1K972"/>
<reference evidence="7" key="2">
    <citation type="journal article" date="2023" name="MicrobiologyOpen">
        <title>Genomics of the tumorigenes clade of the family Rhizobiaceae and description of Rhizobium rhododendri sp. nov.</title>
        <authorList>
            <person name="Kuzmanovic N."/>
            <person name="diCenzo G.C."/>
            <person name="Bunk B."/>
            <person name="Sproeer C."/>
            <person name="Fruehling A."/>
            <person name="Neumann-Schaal M."/>
            <person name="Overmann J."/>
            <person name="Smalla K."/>
        </authorList>
    </citation>
    <scope>NUCLEOTIDE SEQUENCE [LARGE SCALE GENOMIC DNA]</scope>
    <source>
        <strain evidence="7">1078</strain>
        <plasmid evidence="7">unnamed1</plasmid>
    </source>
</reference>
<evidence type="ECO:0000256" key="2">
    <source>
        <dbReference type="ARBA" id="ARBA00022723"/>
    </source>
</evidence>
<name>A0AAF1K972_9HYPH</name>
<dbReference type="GO" id="GO:1901907">
    <property type="term" value="P:diadenosine pentaphosphate catabolic process"/>
    <property type="evidence" value="ECO:0007669"/>
    <property type="project" value="TreeGrafter"/>
</dbReference>
<dbReference type="GO" id="GO:1901911">
    <property type="term" value="P:adenosine 5'-(hexahydrogen pentaphosphate) catabolic process"/>
    <property type="evidence" value="ECO:0007669"/>
    <property type="project" value="TreeGrafter"/>
</dbReference>
<dbReference type="GO" id="GO:1901909">
    <property type="term" value="P:diadenosine hexaphosphate catabolic process"/>
    <property type="evidence" value="ECO:0007669"/>
    <property type="project" value="TreeGrafter"/>
</dbReference>
<dbReference type="EMBL" id="CP117258">
    <property type="protein sequence ID" value="WFR98587.1"/>
    <property type="molecule type" value="Genomic_DNA"/>
</dbReference>
<dbReference type="InterPro" id="IPR000086">
    <property type="entry name" value="NUDIX_hydrolase_dom"/>
</dbReference>